<dbReference type="RefSeq" id="WP_005858516.1">
    <property type="nucleotide sequence ID" value="NZ_CP155729.1"/>
</dbReference>
<protein>
    <recommendedName>
        <fullName evidence="3">Exopolysaccharide biosynthesis protein YbjH</fullName>
    </recommendedName>
</protein>
<dbReference type="Proteomes" id="UP000005713">
    <property type="component" value="Unassembled WGS sequence"/>
</dbReference>
<dbReference type="eggNOG" id="COG3637">
    <property type="taxonomic scope" value="Bacteria"/>
</dbReference>
<evidence type="ECO:0008006" key="3">
    <source>
        <dbReference type="Google" id="ProtNLM"/>
    </source>
</evidence>
<evidence type="ECO:0000313" key="1">
    <source>
        <dbReference type="EMBL" id="EBA08553.1"/>
    </source>
</evidence>
<organism evidence="1 2">
    <name type="scientific">Sagittula stellata (strain ATCC 700073 / DSM 11524 / E-37)</name>
    <dbReference type="NCBI Taxonomy" id="388399"/>
    <lineage>
        <taxon>Bacteria</taxon>
        <taxon>Pseudomonadati</taxon>
        <taxon>Pseudomonadota</taxon>
        <taxon>Alphaproteobacteria</taxon>
        <taxon>Rhodobacterales</taxon>
        <taxon>Roseobacteraceae</taxon>
        <taxon>Sagittula</taxon>
    </lineage>
</organism>
<dbReference type="AlphaFoldDB" id="A3K2Z4"/>
<dbReference type="InterPro" id="IPR010344">
    <property type="entry name" value="YbjH"/>
</dbReference>
<dbReference type="EMBL" id="AAYA01000005">
    <property type="protein sequence ID" value="EBA08553.1"/>
    <property type="molecule type" value="Genomic_DNA"/>
</dbReference>
<name>A3K2Z4_SAGS3</name>
<accession>A3K2Z4</accession>
<sequence>MNLYGSPGLVDMPTAEMLPDATISATFGGFGNYTRTTLGFQITPRLSGSFRYSELKAFPSSNSADYYDRSFDLRYLLMKESGWRPAIVVGMSDIIGTGVYSGEYVVATKTLMPGLKVTGGIGWGRFGSEATLGSLGTRPTTVLGQGGKFTADRWFRGDVAAFGGLSYAPNDRFKFKVEYSSDTYEREVASGGVEHKSPWNFGVDYKLWNGAGQFSLYSVMGSEVGAQLTLYTNPKTLGVPGGIEPSGLPVAPRPPGAAADLGWSVDPQKTTAAQTQLAQTLATEGIRLEGMTLESRRAVVRVSNPRFNSEAQAFGRIARVMTRTLPASVEQFEIIPMVNGMAISSVVIMRSDLERQEHEAAIEILPRVRFYDGFGREPEAFRSAYPQFDWSLAPYVDVSVFDPDEPVRTEGGVRGNFSLDVTPNLVFSGTASYRLSGNISKISRRDESGLPRVRTDAPVYAAEGDETIENLQLAYYGRPGKNLYGRISAGYLEAMFGGVSAEILWKPVTSRVAFGAEVNWVQRRDYDQLFGFQSMTTTDPVSGAKREIPEFNGHVSAYYDFGNGFHGQLDVGSYLAGDVGATVSLDREFANGWSVGAYATLTDASADDFGEGSFDKGVRVTIPISTLLNTPTRRENNINIRSLTRDGGARLNVRGRLYEQVRDYHKPEVVESWGRFWR</sequence>
<proteinExistence type="predicted"/>
<keyword evidence="2" id="KW-1185">Reference proteome</keyword>
<gene>
    <name evidence="1" type="ORF">SSE37_17113</name>
</gene>
<evidence type="ECO:0000313" key="2">
    <source>
        <dbReference type="Proteomes" id="UP000005713"/>
    </source>
</evidence>
<dbReference type="Pfam" id="PF06082">
    <property type="entry name" value="YjbH"/>
    <property type="match status" value="1"/>
</dbReference>
<comment type="caution">
    <text evidence="1">The sequence shown here is derived from an EMBL/GenBank/DDBJ whole genome shotgun (WGS) entry which is preliminary data.</text>
</comment>
<reference evidence="1 2" key="1">
    <citation type="submission" date="2006-06" db="EMBL/GenBank/DDBJ databases">
        <authorList>
            <person name="Moran M.A."/>
            <person name="Ferriera S."/>
            <person name="Johnson J."/>
            <person name="Kravitz S."/>
            <person name="Beeson K."/>
            <person name="Sutton G."/>
            <person name="Rogers Y.-H."/>
            <person name="Friedman R."/>
            <person name="Frazier M."/>
            <person name="Venter J.C."/>
        </authorList>
    </citation>
    <scope>NUCLEOTIDE SEQUENCE [LARGE SCALE GENOMIC DNA]</scope>
    <source>
        <strain evidence="1 2">E-37</strain>
    </source>
</reference>